<feature type="binding site" evidence="3">
    <location>
        <position position="38"/>
    </location>
    <ligand>
        <name>ATP</name>
        <dbReference type="ChEBI" id="CHEBI:30616"/>
    </ligand>
</feature>
<dbReference type="InterPro" id="IPR012731">
    <property type="entry name" value="Adenyl_ThiF"/>
</dbReference>
<keyword evidence="3" id="KW-0547">Nucleotide-binding</keyword>
<evidence type="ECO:0000256" key="3">
    <source>
        <dbReference type="PIRSR" id="PIRSR612731-2"/>
    </source>
</evidence>
<dbReference type="Gene3D" id="3.40.50.720">
    <property type="entry name" value="NAD(P)-binding Rossmann-like Domain"/>
    <property type="match status" value="1"/>
</dbReference>
<comment type="cofactor">
    <cofactor evidence="4">
        <name>Zn(2+)</name>
        <dbReference type="ChEBI" id="CHEBI:29105"/>
    </cofactor>
    <text evidence="4">Binds 1 zinc ion per subunit.</text>
</comment>
<dbReference type="NCBIfam" id="TIGR02356">
    <property type="entry name" value="adenyl_thiF"/>
    <property type="match status" value="1"/>
</dbReference>
<dbReference type="CDD" id="cd00757">
    <property type="entry name" value="ThiF_MoeB_HesA_family"/>
    <property type="match status" value="1"/>
</dbReference>
<gene>
    <name evidence="7" type="ordered locus">KPHS_02110</name>
</gene>
<feature type="binding site" evidence="4">
    <location>
        <position position="240"/>
    </location>
    <ligand>
        <name>Zn(2+)</name>
        <dbReference type="ChEBI" id="CHEBI:29105"/>
    </ligand>
</feature>
<comment type="similarity">
    <text evidence="1">Belongs to the HesA/MoeB/ThiF family.</text>
</comment>
<dbReference type="NCBIfam" id="NF004281">
    <property type="entry name" value="PRK05690.1"/>
    <property type="match status" value="1"/>
</dbReference>
<feature type="domain" description="THIF-type NAD/FAD binding fold" evidence="6">
    <location>
        <begin position="9"/>
        <end position="242"/>
    </location>
</feature>
<keyword evidence="4" id="KW-0862">Zinc</keyword>
<dbReference type="FunFam" id="3.40.50.720:FF:000080">
    <property type="entry name" value="Thiazole biosynthesis adenylyltransferase ThiF"/>
    <property type="match status" value="1"/>
</dbReference>
<protein>
    <submittedName>
        <fullName evidence="7">Thiamine biosynthesis protein ThiF</fullName>
    </submittedName>
</protein>
<dbReference type="Pfam" id="PF00899">
    <property type="entry name" value="ThiF"/>
    <property type="match status" value="1"/>
</dbReference>
<feature type="binding site" evidence="4">
    <location>
        <position position="243"/>
    </location>
    <ligand>
        <name>Zn(2+)</name>
        <dbReference type="ChEBI" id="CHEBI:29105"/>
    </ligand>
</feature>
<dbReference type="InterPro" id="IPR045886">
    <property type="entry name" value="ThiF/MoeB/HesA"/>
</dbReference>
<evidence type="ECO:0000313" key="8">
    <source>
        <dbReference type="Proteomes" id="UP000007841"/>
    </source>
</evidence>
<keyword evidence="3" id="KW-0067">ATP-binding</keyword>
<dbReference type="HOGENOM" id="CLU_013325_10_3_6"/>
<evidence type="ECO:0000256" key="2">
    <source>
        <dbReference type="PIRSR" id="PIRSR612731-1"/>
    </source>
</evidence>
<feature type="binding site" evidence="3">
    <location>
        <position position="59"/>
    </location>
    <ligand>
        <name>ATP</name>
        <dbReference type="ChEBI" id="CHEBI:30616"/>
    </ligand>
</feature>
<feature type="binding site" evidence="4">
    <location>
        <position position="172"/>
    </location>
    <ligand>
        <name>Zn(2+)</name>
        <dbReference type="ChEBI" id="CHEBI:29105"/>
    </ligand>
</feature>
<dbReference type="RefSeq" id="YP_005224511.1">
    <property type="nucleotide sequence ID" value="NC_016845.1"/>
</dbReference>
<feature type="binding site" evidence="3">
    <location>
        <begin position="127"/>
        <end position="131"/>
    </location>
    <ligand>
        <name>ATP</name>
        <dbReference type="ChEBI" id="CHEBI:30616"/>
    </ligand>
</feature>
<dbReference type="PATRIC" id="fig|1125630.4.peg.208"/>
<dbReference type="STRING" id="1125630.KPHS_02110"/>
<proteinExistence type="inferred from homology"/>
<feature type="binding site" evidence="3">
    <location>
        <position position="70"/>
    </location>
    <ligand>
        <name>ATP</name>
        <dbReference type="ChEBI" id="CHEBI:30616"/>
    </ligand>
</feature>
<reference evidence="7 8" key="1">
    <citation type="journal article" date="2012" name="J. Bacteriol.">
        <title>Complete genome sequence of Klebsiella pneumoniae subsp. pneumoniae HS11286, a multidrug-resistant strain isolated from human sputum.</title>
        <authorList>
            <person name="Liu P."/>
            <person name="Li P."/>
            <person name="Jiang X."/>
            <person name="Bi D."/>
            <person name="Xie Y."/>
            <person name="Tai C."/>
            <person name="Deng Z."/>
            <person name="Rajakumar K."/>
            <person name="Ou H.Y."/>
        </authorList>
    </citation>
    <scope>NUCLEOTIDE SEQUENCE [LARGE SCALE GENOMIC DNA]</scope>
    <source>
        <strain evidence="7 8">HS11286</strain>
    </source>
</reference>
<feature type="active site" description="Glycyl persulfide ester intermediate" evidence="2">
    <location>
        <position position="184"/>
    </location>
</feature>
<organism evidence="7 8">
    <name type="scientific">Klebsiella pneumoniae subsp. pneumoniae (strain HS11286)</name>
    <dbReference type="NCBI Taxonomy" id="1125630"/>
    <lineage>
        <taxon>Bacteria</taxon>
        <taxon>Pseudomonadati</taxon>
        <taxon>Pseudomonadota</taxon>
        <taxon>Gammaproteobacteria</taxon>
        <taxon>Enterobacterales</taxon>
        <taxon>Enterobacteriaceae</taxon>
        <taxon>Klebsiella/Raoultella group</taxon>
        <taxon>Klebsiella</taxon>
        <taxon>Klebsiella pneumoniae complex</taxon>
    </lineage>
</organism>
<dbReference type="SUPFAM" id="SSF69572">
    <property type="entry name" value="Activating enzymes of the ubiquitin-like proteins"/>
    <property type="match status" value="1"/>
</dbReference>
<evidence type="ECO:0000256" key="4">
    <source>
        <dbReference type="PIRSR" id="PIRSR612731-3"/>
    </source>
</evidence>
<dbReference type="InterPro" id="IPR000594">
    <property type="entry name" value="ThiF_NAD_FAD-bd"/>
</dbReference>
<dbReference type="PANTHER" id="PTHR10953">
    <property type="entry name" value="UBIQUITIN-ACTIVATING ENZYME E1"/>
    <property type="match status" value="1"/>
</dbReference>
<dbReference type="GO" id="GO:0004792">
    <property type="term" value="F:thiosulfate-cyanide sulfurtransferase activity"/>
    <property type="evidence" value="ECO:0007669"/>
    <property type="project" value="TreeGrafter"/>
</dbReference>
<dbReference type="GO" id="GO:0005524">
    <property type="term" value="F:ATP binding"/>
    <property type="evidence" value="ECO:0007669"/>
    <property type="project" value="UniProtKB-KW"/>
</dbReference>
<name>A0A0H3GQ09_KLEPH</name>
<dbReference type="GeneID" id="11845195"/>
<feature type="binding site" evidence="3">
    <location>
        <position position="107"/>
    </location>
    <ligand>
        <name>ATP</name>
        <dbReference type="ChEBI" id="CHEBI:30616"/>
    </ligand>
</feature>
<dbReference type="Proteomes" id="UP000007841">
    <property type="component" value="Chromosome"/>
</dbReference>
<sequence>MNDHDFMRYSRQLLLEDIAIEGQQKLLASRVLIIGLGGLGSPAALYLAGAGVGTLTLADDDAVHLSNLQRQILFTSADIDRPKAAAAQTRLSQLNPQIKLVALQQRLSGEALRAEVAKADVVLDCTDNMVTRQAINAACVALDTPLVTASAVGFGGQLMVLTPPWRQGCYRCLWPESDEPQRNCRTAGIVGPVVGMMGTLQALETIKLLSGMATPRNTLRLFDARTSNWRALALQRSRSCPVCGGRHADLV</sequence>
<evidence type="ECO:0000256" key="5">
    <source>
        <dbReference type="PIRSR" id="PIRSR612731-4"/>
    </source>
</evidence>
<feature type="binding site" evidence="4">
    <location>
        <position position="169"/>
    </location>
    <ligand>
        <name>Zn(2+)</name>
        <dbReference type="ChEBI" id="CHEBI:29105"/>
    </ligand>
</feature>
<dbReference type="GO" id="GO:0016779">
    <property type="term" value="F:nucleotidyltransferase activity"/>
    <property type="evidence" value="ECO:0007669"/>
    <property type="project" value="TreeGrafter"/>
</dbReference>
<keyword evidence="4" id="KW-0479">Metal-binding</keyword>
<dbReference type="EMBL" id="CP003200">
    <property type="protein sequence ID" value="AEW58909.1"/>
    <property type="molecule type" value="Genomic_DNA"/>
</dbReference>
<dbReference type="InterPro" id="IPR035985">
    <property type="entry name" value="Ubiquitin-activating_enz"/>
</dbReference>
<dbReference type="KEGG" id="kpm:KPHS_02110"/>
<accession>A0A0H3GQ09</accession>
<dbReference type="GO" id="GO:0008641">
    <property type="term" value="F:ubiquitin-like modifier activating enzyme activity"/>
    <property type="evidence" value="ECO:0007669"/>
    <property type="project" value="InterPro"/>
</dbReference>
<dbReference type="RefSeq" id="WP_004152309.1">
    <property type="nucleotide sequence ID" value="NC_016845.1"/>
</dbReference>
<dbReference type="GO" id="GO:0046872">
    <property type="term" value="F:metal ion binding"/>
    <property type="evidence" value="ECO:0007669"/>
    <property type="project" value="UniProtKB-KW"/>
</dbReference>
<feature type="binding site" evidence="3">
    <location>
        <position position="11"/>
    </location>
    <ligand>
        <name>ATP</name>
        <dbReference type="ChEBI" id="CHEBI:30616"/>
    </ligand>
</feature>
<evidence type="ECO:0000259" key="6">
    <source>
        <dbReference type="Pfam" id="PF00899"/>
    </source>
</evidence>
<keyword evidence="8" id="KW-1185">Reference proteome</keyword>
<dbReference type="GO" id="GO:0005829">
    <property type="term" value="C:cytosol"/>
    <property type="evidence" value="ECO:0007669"/>
    <property type="project" value="TreeGrafter"/>
</dbReference>
<evidence type="ECO:0000256" key="1">
    <source>
        <dbReference type="ARBA" id="ARBA00009919"/>
    </source>
</evidence>
<evidence type="ECO:0000313" key="7">
    <source>
        <dbReference type="EMBL" id="AEW58909.1"/>
    </source>
</evidence>
<feature type="binding site" evidence="3">
    <location>
        <position position="83"/>
    </location>
    <ligand>
        <name>ATP</name>
        <dbReference type="ChEBI" id="CHEBI:30616"/>
    </ligand>
</feature>
<feature type="cross-link" description="Glycyl cysteine dithioester (Cys-Gly) (interchain with G-Cter in ThiS)" evidence="5">
    <location>
        <position position="184"/>
    </location>
</feature>
<dbReference type="PANTHER" id="PTHR10953:SF240">
    <property type="entry name" value="SULFUR CARRIER PROTEIN THIS ADENYLYLTRANSFERASE"/>
    <property type="match status" value="1"/>
</dbReference>
<dbReference type="AlphaFoldDB" id="A0A0H3GQ09"/>
<dbReference type="GO" id="GO:0008146">
    <property type="term" value="F:sulfotransferase activity"/>
    <property type="evidence" value="ECO:0007669"/>
    <property type="project" value="TreeGrafter"/>
</dbReference>